<reference evidence="2" key="1">
    <citation type="submission" date="2020-11" db="EMBL/GenBank/DDBJ databases">
        <authorList>
            <consortium name="DOE Joint Genome Institute"/>
            <person name="Ahrendt S."/>
            <person name="Riley R."/>
            <person name="Andreopoulos W."/>
            <person name="Labutti K."/>
            <person name="Pangilinan J."/>
            <person name="Ruiz-Duenas F.J."/>
            <person name="Barrasa J.M."/>
            <person name="Sanchez-Garcia M."/>
            <person name="Camarero S."/>
            <person name="Miyauchi S."/>
            <person name="Serrano A."/>
            <person name="Linde D."/>
            <person name="Babiker R."/>
            <person name="Drula E."/>
            <person name="Ayuso-Fernandez I."/>
            <person name="Pacheco R."/>
            <person name="Padilla G."/>
            <person name="Ferreira P."/>
            <person name="Barriuso J."/>
            <person name="Kellner H."/>
            <person name="Castanera R."/>
            <person name="Alfaro M."/>
            <person name="Ramirez L."/>
            <person name="Pisabarro A.G."/>
            <person name="Kuo A."/>
            <person name="Tritt A."/>
            <person name="Lipzen A."/>
            <person name="He G."/>
            <person name="Yan M."/>
            <person name="Ng V."/>
            <person name="Cullen D."/>
            <person name="Martin F."/>
            <person name="Rosso M.-N."/>
            <person name="Henrissat B."/>
            <person name="Hibbett D."/>
            <person name="Martinez A.T."/>
            <person name="Grigoriev I.V."/>
        </authorList>
    </citation>
    <scope>NUCLEOTIDE SEQUENCE</scope>
    <source>
        <strain evidence="2">ATCC 90797</strain>
    </source>
</reference>
<dbReference type="EMBL" id="MU154547">
    <property type="protein sequence ID" value="KAF9496972.1"/>
    <property type="molecule type" value="Genomic_DNA"/>
</dbReference>
<comment type="caution">
    <text evidence="2">The sequence shown here is derived from an EMBL/GenBank/DDBJ whole genome shotgun (WGS) entry which is preliminary data.</text>
</comment>
<accession>A0A9P6DA16</accession>
<feature type="compositionally biased region" description="Basic and acidic residues" evidence="1">
    <location>
        <begin position="118"/>
        <end position="158"/>
    </location>
</feature>
<protein>
    <submittedName>
        <fullName evidence="2">Uncharacterized protein</fullName>
    </submittedName>
</protein>
<name>A0A9P6DA16_PLEER</name>
<proteinExistence type="predicted"/>
<evidence type="ECO:0000313" key="2">
    <source>
        <dbReference type="EMBL" id="KAF9496972.1"/>
    </source>
</evidence>
<sequence>MLHRHKGATCAIASFFETTSPTRGSFSTTTTMRVQNILLVISSVLSLALAAPVAQPDSSVIVARDGEFEARDMLLSREASPEPNPRFRSPAWKREAEPGRWPPSWKREAEAEPEPEPEAWRADWKREAEAAPEAWRADWKREAEAAPEPEAWRADWKRTPRPPAWKRDVASPPDW</sequence>
<evidence type="ECO:0000313" key="3">
    <source>
        <dbReference type="Proteomes" id="UP000807025"/>
    </source>
</evidence>
<dbReference type="Proteomes" id="UP000807025">
    <property type="component" value="Unassembled WGS sequence"/>
</dbReference>
<keyword evidence="3" id="KW-1185">Reference proteome</keyword>
<evidence type="ECO:0000256" key="1">
    <source>
        <dbReference type="SAM" id="MobiDB-lite"/>
    </source>
</evidence>
<dbReference type="OrthoDB" id="3028734at2759"/>
<dbReference type="AlphaFoldDB" id="A0A9P6DA16"/>
<feature type="region of interest" description="Disordered" evidence="1">
    <location>
        <begin position="73"/>
        <end position="175"/>
    </location>
</feature>
<organism evidence="2 3">
    <name type="scientific">Pleurotus eryngii</name>
    <name type="common">Boletus of the steppes</name>
    <dbReference type="NCBI Taxonomy" id="5323"/>
    <lineage>
        <taxon>Eukaryota</taxon>
        <taxon>Fungi</taxon>
        <taxon>Dikarya</taxon>
        <taxon>Basidiomycota</taxon>
        <taxon>Agaricomycotina</taxon>
        <taxon>Agaricomycetes</taxon>
        <taxon>Agaricomycetidae</taxon>
        <taxon>Agaricales</taxon>
        <taxon>Pleurotineae</taxon>
        <taxon>Pleurotaceae</taxon>
        <taxon>Pleurotus</taxon>
    </lineage>
</organism>
<gene>
    <name evidence="2" type="ORF">BDN71DRAFT_653019</name>
</gene>